<dbReference type="Proteomes" id="UP000177698">
    <property type="component" value="Unassembled WGS sequence"/>
</dbReference>
<evidence type="ECO:0000313" key="1">
    <source>
        <dbReference type="EMBL" id="OGK41065.1"/>
    </source>
</evidence>
<accession>A0A1F7ICH6</accession>
<protein>
    <recommendedName>
        <fullName evidence="3">Alpha/beta hydrolase</fullName>
    </recommendedName>
</protein>
<dbReference type="AlphaFoldDB" id="A0A1F7ICH6"/>
<reference evidence="1 2" key="1">
    <citation type="journal article" date="2016" name="Nat. Commun.">
        <title>Thousands of microbial genomes shed light on interconnected biogeochemical processes in an aquifer system.</title>
        <authorList>
            <person name="Anantharaman K."/>
            <person name="Brown C.T."/>
            <person name="Hug L.A."/>
            <person name="Sharon I."/>
            <person name="Castelle C.J."/>
            <person name="Probst A.J."/>
            <person name="Thomas B.C."/>
            <person name="Singh A."/>
            <person name="Wilkins M.J."/>
            <person name="Karaoz U."/>
            <person name="Brodie E.L."/>
            <person name="Williams K.H."/>
            <person name="Hubbard S.S."/>
            <person name="Banfield J.F."/>
        </authorList>
    </citation>
    <scope>NUCLEOTIDE SEQUENCE [LARGE SCALE GENOMIC DNA]</scope>
</reference>
<organism evidence="1 2">
    <name type="scientific">Candidatus Roizmanbacteria bacterium RIFCSPLOWO2_01_FULL_37_12</name>
    <dbReference type="NCBI Taxonomy" id="1802056"/>
    <lineage>
        <taxon>Bacteria</taxon>
        <taxon>Candidatus Roizmaniibacteriota</taxon>
    </lineage>
</organism>
<dbReference type="GO" id="GO:0016787">
    <property type="term" value="F:hydrolase activity"/>
    <property type="evidence" value="ECO:0007669"/>
    <property type="project" value="InterPro"/>
</dbReference>
<comment type="caution">
    <text evidence="1">The sequence shown here is derived from an EMBL/GenBank/DDBJ whole genome shotgun (WGS) entry which is preliminary data.</text>
</comment>
<dbReference type="STRING" id="1802056.A2954_06045"/>
<sequence length="193" mass="22385">MMRTFFILHGTDGSPQENWFPWLKQKLEDKGNNVIVPQFPNQQNDSLEARLKKLNKFRKYINKNTILIGHSRGGLFLLRILEKLNQPVFAAFFVSGSVGIKPYAFYESGFKFAHGYDFDWEKIKSISQHFFVYHSNNDPYTSIDNGKMIANKLGVKLTFIPDAGHFNSRSGYTKFDKILSDIQGIYYEKTHLD</sequence>
<name>A0A1F7ICH6_9BACT</name>
<dbReference type="Gene3D" id="3.40.50.1820">
    <property type="entry name" value="alpha/beta hydrolase"/>
    <property type="match status" value="1"/>
</dbReference>
<gene>
    <name evidence="1" type="ORF">A2954_06045</name>
</gene>
<proteinExistence type="predicted"/>
<dbReference type="Pfam" id="PF06821">
    <property type="entry name" value="Ser_hydrolase"/>
    <property type="match status" value="1"/>
</dbReference>
<dbReference type="InterPro" id="IPR029058">
    <property type="entry name" value="AB_hydrolase_fold"/>
</dbReference>
<dbReference type="InterPro" id="IPR010662">
    <property type="entry name" value="RBBP9/YdeN"/>
</dbReference>
<dbReference type="SUPFAM" id="SSF53474">
    <property type="entry name" value="alpha/beta-Hydrolases"/>
    <property type="match status" value="1"/>
</dbReference>
<dbReference type="EMBL" id="MGAG01000015">
    <property type="protein sequence ID" value="OGK41065.1"/>
    <property type="molecule type" value="Genomic_DNA"/>
</dbReference>
<dbReference type="PANTHER" id="PTHR15394">
    <property type="entry name" value="SERINE HYDROLASE RBBP9"/>
    <property type="match status" value="1"/>
</dbReference>
<evidence type="ECO:0000313" key="2">
    <source>
        <dbReference type="Proteomes" id="UP000177698"/>
    </source>
</evidence>
<dbReference type="PANTHER" id="PTHR15394:SF3">
    <property type="entry name" value="SERINE HYDROLASE RBBP9"/>
    <property type="match status" value="1"/>
</dbReference>
<evidence type="ECO:0008006" key="3">
    <source>
        <dbReference type="Google" id="ProtNLM"/>
    </source>
</evidence>